<gene>
    <name evidence="1" type="ORF">CVT08_02165</name>
</gene>
<dbReference type="SUPFAM" id="SSF53335">
    <property type="entry name" value="S-adenosyl-L-methionine-dependent methyltransferases"/>
    <property type="match status" value="1"/>
</dbReference>
<sequence>MKKTYIKLLELYLCKCSLNKLNNMNIDIEKIVAIDSIKNHIIDLNERNIDLVDKEKWFNNTKNKYRLYSSVYRYIKTKEIIEKYIDIKNNKIVDFGAGNGVFLEFLGLGGVGVDINKKCVEHMKSKGIEAYTVDELSSLENKFDSAFAFEVIEHVENQLMVLKNICEYIKNGGYLFLSIPYVKNSHVLKKQQEDTATKRLENYHIFELDTIDFKNLTTYTDLEIVEVAHLNPHKGFLGVFNIFFDLFFRSKRPKWTIFILKKNKNVK</sequence>
<evidence type="ECO:0000313" key="1">
    <source>
        <dbReference type="EMBL" id="QPH96118.1"/>
    </source>
</evidence>
<accession>A0A7S9RQJ6</accession>
<evidence type="ECO:0000313" key="2">
    <source>
        <dbReference type="Proteomes" id="UP000594707"/>
    </source>
</evidence>
<proteinExistence type="predicted"/>
<protein>
    <submittedName>
        <fullName evidence="1">Class I SAM-dependent methyltransferase</fullName>
    </submittedName>
</protein>
<dbReference type="EMBL" id="CP060705">
    <property type="protein sequence ID" value="QPH96118.1"/>
    <property type="molecule type" value="Genomic_DNA"/>
</dbReference>
<dbReference type="AlphaFoldDB" id="A0A7S9RQJ6"/>
<dbReference type="Gene3D" id="3.40.50.150">
    <property type="entry name" value="Vaccinia Virus protein VP39"/>
    <property type="match status" value="1"/>
</dbReference>
<dbReference type="Pfam" id="PF13489">
    <property type="entry name" value="Methyltransf_23"/>
    <property type="match status" value="1"/>
</dbReference>
<name>A0A7S9RQJ6_9BACT</name>
<dbReference type="GO" id="GO:0032259">
    <property type="term" value="P:methylation"/>
    <property type="evidence" value="ECO:0007669"/>
    <property type="project" value="UniProtKB-KW"/>
</dbReference>
<keyword evidence="1" id="KW-0489">Methyltransferase</keyword>
<dbReference type="PANTHER" id="PTHR43861">
    <property type="entry name" value="TRANS-ACONITATE 2-METHYLTRANSFERASE-RELATED"/>
    <property type="match status" value="1"/>
</dbReference>
<dbReference type="CDD" id="cd02440">
    <property type="entry name" value="AdoMet_MTases"/>
    <property type="match status" value="1"/>
</dbReference>
<keyword evidence="1" id="KW-0808">Transferase</keyword>
<dbReference type="Proteomes" id="UP000594707">
    <property type="component" value="Chromosome"/>
</dbReference>
<dbReference type="GO" id="GO:0008168">
    <property type="term" value="F:methyltransferase activity"/>
    <property type="evidence" value="ECO:0007669"/>
    <property type="project" value="UniProtKB-KW"/>
</dbReference>
<organism evidence="1 2">
    <name type="scientific">Campylobacter concisus</name>
    <dbReference type="NCBI Taxonomy" id="199"/>
    <lineage>
        <taxon>Bacteria</taxon>
        <taxon>Pseudomonadati</taxon>
        <taxon>Campylobacterota</taxon>
        <taxon>Epsilonproteobacteria</taxon>
        <taxon>Campylobacterales</taxon>
        <taxon>Campylobacteraceae</taxon>
        <taxon>Campylobacter</taxon>
    </lineage>
</organism>
<dbReference type="RefSeq" id="WP_107860962.1">
    <property type="nucleotide sequence ID" value="NZ_CP060705.1"/>
</dbReference>
<reference evidence="1 2" key="1">
    <citation type="journal article" date="2018" name="Emerg. Microbes Infect.">
        <title>Genomic analysis of oral Campylobacter concisus strains identified a potential bacterial molecular marker associated with active Crohn's disease.</title>
        <authorList>
            <person name="Liu F."/>
            <person name="Ma R."/>
            <person name="Tay C.Y.A."/>
            <person name="Octavia S."/>
            <person name="Lan R."/>
            <person name="Chung H.K.L."/>
            <person name="Riordan S.M."/>
            <person name="Grimm M.C."/>
            <person name="Leong R.W."/>
            <person name="Tanaka M.M."/>
            <person name="Connor S."/>
            <person name="Zhang L."/>
        </authorList>
    </citation>
    <scope>NUCLEOTIDE SEQUENCE [LARGE SCALE GENOMIC DNA]</scope>
    <source>
        <strain evidence="1 2">P13UCO-S1</strain>
    </source>
</reference>
<dbReference type="InterPro" id="IPR029063">
    <property type="entry name" value="SAM-dependent_MTases_sf"/>
</dbReference>